<gene>
    <name evidence="1" type="ORF">FRF71_03715</name>
</gene>
<evidence type="ECO:0000313" key="1">
    <source>
        <dbReference type="EMBL" id="QEA15319.1"/>
    </source>
</evidence>
<keyword evidence="2" id="KW-1185">Reference proteome</keyword>
<dbReference type="Gene3D" id="3.40.50.1000">
    <property type="entry name" value="HAD superfamily/HAD-like"/>
    <property type="match status" value="1"/>
</dbReference>
<dbReference type="AlphaFoldDB" id="A0A5B8S1D2"/>
<dbReference type="CDD" id="cd02603">
    <property type="entry name" value="HAD_sEH-N_like"/>
    <property type="match status" value="1"/>
</dbReference>
<dbReference type="InterPro" id="IPR036412">
    <property type="entry name" value="HAD-like_sf"/>
</dbReference>
<dbReference type="Proteomes" id="UP000321172">
    <property type="component" value="Chromosome"/>
</dbReference>
<evidence type="ECO:0000313" key="2">
    <source>
        <dbReference type="Proteomes" id="UP000321172"/>
    </source>
</evidence>
<dbReference type="PANTHER" id="PTHR43611:SF3">
    <property type="entry name" value="FLAVIN MONONUCLEOTIDE HYDROLASE 1, CHLOROPLATIC"/>
    <property type="match status" value="1"/>
</dbReference>
<dbReference type="NCBIfam" id="TIGR01509">
    <property type="entry name" value="HAD-SF-IA-v3"/>
    <property type="match status" value="1"/>
</dbReference>
<dbReference type="Pfam" id="PF00702">
    <property type="entry name" value="Hydrolase"/>
    <property type="match status" value="1"/>
</dbReference>
<dbReference type="EMBL" id="CP042345">
    <property type="protein sequence ID" value="QEA15319.1"/>
    <property type="molecule type" value="Genomic_DNA"/>
</dbReference>
<dbReference type="SUPFAM" id="SSF56784">
    <property type="entry name" value="HAD-like"/>
    <property type="match status" value="1"/>
</dbReference>
<dbReference type="OrthoDB" id="9807742at2"/>
<dbReference type="PRINTS" id="PR00413">
    <property type="entry name" value="HADHALOGNASE"/>
</dbReference>
<proteinExistence type="predicted"/>
<organism evidence="1 2">
    <name type="scientific">Novosphingobium ginsenosidimutans</name>
    <dbReference type="NCBI Taxonomy" id="1176536"/>
    <lineage>
        <taxon>Bacteria</taxon>
        <taxon>Pseudomonadati</taxon>
        <taxon>Pseudomonadota</taxon>
        <taxon>Alphaproteobacteria</taxon>
        <taxon>Sphingomonadales</taxon>
        <taxon>Sphingomonadaceae</taxon>
        <taxon>Novosphingobium</taxon>
    </lineage>
</organism>
<dbReference type="SFLD" id="SFLDS00003">
    <property type="entry name" value="Haloacid_Dehalogenase"/>
    <property type="match status" value="1"/>
</dbReference>
<dbReference type="RefSeq" id="WP_147089298.1">
    <property type="nucleotide sequence ID" value="NZ_BAABJD010000001.1"/>
</dbReference>
<sequence>MTQRIEAVVFDIGRVLVQWDMRLLFRKLLDNEAEVEWVYHNVVTEAWHGQHDAGRPIAEMVAERSAEFPRYAEVIRAYAERFNETIPGPVPGSGDLVEQLHQNGLPLYAITNFGADTWANFRPTFPLLDRFRDIVVSGIEKLAKPNPAIYALAAQRFGRDPGTMLFIDDSLPNVTSARECGWHAHHFISAELLAEELRTRGLL</sequence>
<reference evidence="1 2" key="1">
    <citation type="journal article" date="2013" name="J. Microbiol. Biotechnol.">
        <title>Novosphingobium ginsenosidimutans sp. nov., with the ability to convert ginsenoside.</title>
        <authorList>
            <person name="Kim J.K."/>
            <person name="He D."/>
            <person name="Liu Q.M."/>
            <person name="Park H.Y."/>
            <person name="Jung M.S."/>
            <person name="Yoon M.H."/>
            <person name="Kim S.C."/>
            <person name="Im W.T."/>
        </authorList>
    </citation>
    <scope>NUCLEOTIDE SEQUENCE [LARGE SCALE GENOMIC DNA]</scope>
    <source>
        <strain evidence="1 2">FW-6</strain>
    </source>
</reference>
<dbReference type="InterPro" id="IPR023214">
    <property type="entry name" value="HAD_sf"/>
</dbReference>
<name>A0A5B8S1D2_9SPHN</name>
<dbReference type="KEGG" id="ngf:FRF71_03715"/>
<dbReference type="InterPro" id="IPR006439">
    <property type="entry name" value="HAD-SF_hydro_IA"/>
</dbReference>
<accession>A0A5B8S1D2</accession>
<protein>
    <submittedName>
        <fullName evidence="1">HAD family phosphatase</fullName>
    </submittedName>
</protein>
<dbReference type="SFLD" id="SFLDG01129">
    <property type="entry name" value="C1.5:_HAD__Beta-PGM__Phosphata"/>
    <property type="match status" value="1"/>
</dbReference>
<dbReference type="PANTHER" id="PTHR43611">
    <property type="entry name" value="ALPHA-D-GLUCOSE 1-PHOSPHATE PHOSPHATASE"/>
    <property type="match status" value="1"/>
</dbReference>